<keyword evidence="5" id="KW-1185">Reference proteome</keyword>
<evidence type="ECO:0000256" key="1">
    <source>
        <dbReference type="SAM" id="SignalP"/>
    </source>
</evidence>
<evidence type="ECO:0000313" key="2">
    <source>
        <dbReference type="EMBL" id="MCY9610723.1"/>
    </source>
</evidence>
<keyword evidence="1" id="KW-0732">Signal</keyword>
<accession>A0AAP9DR92</accession>
<name>A0AAP9DR92_PANTH</name>
<organism evidence="3 4">
    <name type="scientific">Paenibacillus thiaminolyticus</name>
    <name type="common">Bacillus thiaminolyticus</name>
    <dbReference type="NCBI Taxonomy" id="49283"/>
    <lineage>
        <taxon>Bacteria</taxon>
        <taxon>Bacillati</taxon>
        <taxon>Bacillota</taxon>
        <taxon>Bacilli</taxon>
        <taxon>Bacillales</taxon>
        <taxon>Paenibacillaceae</taxon>
        <taxon>Paenibacillus</taxon>
    </lineage>
</organism>
<sequence>MRKVLLTLTALTLFAVPVLSASAQPRTIQNEAVPVFSTMDRLDIVEDEIPDEGEYKGSFYYEPSFGNEIRYHLWDKDGVGMTIKIYNENNKQVAIGKTTKTKNQITKSFRPGKYTGFYRYIIVPNDGGSGYQFEFSSRAF</sequence>
<reference evidence="2 5" key="2">
    <citation type="submission" date="2022-05" db="EMBL/GenBank/DDBJ databases">
        <title>Genome Sequencing of Bee-Associated Microbes.</title>
        <authorList>
            <person name="Dunlap C."/>
        </authorList>
    </citation>
    <scope>NUCLEOTIDE SEQUENCE [LARGE SCALE GENOMIC DNA]</scope>
    <source>
        <strain evidence="2 5">NRRL B-14613</strain>
    </source>
</reference>
<feature type="signal peptide" evidence="1">
    <location>
        <begin position="1"/>
        <end position="23"/>
    </location>
</feature>
<gene>
    <name evidence="3" type="ORF">FLT43_03790</name>
    <name evidence="2" type="ORF">M5W83_26605</name>
</gene>
<feature type="chain" id="PRO_5042895177" description="Copper resistance protein CopC" evidence="1">
    <location>
        <begin position="24"/>
        <end position="140"/>
    </location>
</feature>
<dbReference type="Proteomes" id="UP000315377">
    <property type="component" value="Chromosome"/>
</dbReference>
<dbReference type="Proteomes" id="UP001209276">
    <property type="component" value="Unassembled WGS sequence"/>
</dbReference>
<evidence type="ECO:0000313" key="4">
    <source>
        <dbReference type="Proteomes" id="UP000315377"/>
    </source>
</evidence>
<dbReference type="EMBL" id="JAMDMM010000062">
    <property type="protein sequence ID" value="MCY9610723.1"/>
    <property type="molecule type" value="Genomic_DNA"/>
</dbReference>
<dbReference type="AlphaFoldDB" id="A0AAP9DR92"/>
<proteinExistence type="predicted"/>
<protein>
    <recommendedName>
        <fullName evidence="6">Copper resistance protein CopC</fullName>
    </recommendedName>
</protein>
<evidence type="ECO:0000313" key="5">
    <source>
        <dbReference type="Proteomes" id="UP001209276"/>
    </source>
</evidence>
<reference evidence="3 4" key="1">
    <citation type="submission" date="2019-07" db="EMBL/GenBank/DDBJ databases">
        <title>Paenibacillus thiaminolyticus NRRL B-4156.</title>
        <authorList>
            <person name="Hehnly C."/>
            <person name="Zhang L."/>
        </authorList>
    </citation>
    <scope>NUCLEOTIDE SEQUENCE [LARGE SCALE GENOMIC DNA]</scope>
    <source>
        <strain evidence="3 4">NRRL B-4156</strain>
    </source>
</reference>
<dbReference type="GeneID" id="76995098"/>
<dbReference type="RefSeq" id="WP_087440999.1">
    <property type="nucleotide sequence ID" value="NZ_CABMNB010000012.1"/>
</dbReference>
<dbReference type="EMBL" id="CP041405">
    <property type="protein sequence ID" value="QDM42718.1"/>
    <property type="molecule type" value="Genomic_DNA"/>
</dbReference>
<evidence type="ECO:0000313" key="3">
    <source>
        <dbReference type="EMBL" id="QDM42718.1"/>
    </source>
</evidence>
<evidence type="ECO:0008006" key="6">
    <source>
        <dbReference type="Google" id="ProtNLM"/>
    </source>
</evidence>